<reference evidence="1 2" key="1">
    <citation type="submission" date="2020-06" db="EMBL/GenBank/DDBJ databases">
        <title>Complete Genome Sequence of Clostridium muelleri sp. nov. P21T, an Acid-Alcohol Producing Acetogen Isolated from Old Hay.</title>
        <authorList>
            <person name="Duncan K.E."/>
            <person name="Tanner R.S."/>
        </authorList>
    </citation>
    <scope>NUCLEOTIDE SEQUENCE [LARGE SCALE GENOMIC DNA]</scope>
    <source>
        <strain evidence="1 2">P21</strain>
    </source>
</reference>
<name>A0A7Y0EEL7_9CLOT</name>
<proteinExistence type="predicted"/>
<dbReference type="EMBL" id="JABBNI010000010">
    <property type="protein sequence ID" value="NMM62079.1"/>
    <property type="molecule type" value="Genomic_DNA"/>
</dbReference>
<protein>
    <submittedName>
        <fullName evidence="1">Uncharacterized protein</fullName>
    </submittedName>
</protein>
<comment type="caution">
    <text evidence="1">The sequence shown here is derived from an EMBL/GenBank/DDBJ whole genome shotgun (WGS) entry which is preliminary data.</text>
</comment>
<dbReference type="RefSeq" id="WP_169296686.1">
    <property type="nucleotide sequence ID" value="NZ_JABBNI010000010.1"/>
</dbReference>
<gene>
    <name evidence="1" type="ORF">HBE96_05120</name>
</gene>
<sequence>MYNLSIGLTYENLLQLSKNYRYDFLSINPTPGYGFGPLNSSIFVFRTIKESHLLNKKSINNVLIDAINYKNINGFDAAIHGDCHFHILDINNINEGAINLTDIISLKIIKDETGETFYATIKNQKIIPADKIDNNDDNDIIEVKQLKYILFKINNSDIINCKKVELAKIFALQIKDIWHRNRYQNFNNITNLDIDKGLNDKLDPSTSWEKAKELVEQKRKHWETKQDIAFNNLLTEKRSLDYIVLD</sequence>
<accession>A0A7Y0EEL7</accession>
<evidence type="ECO:0000313" key="2">
    <source>
        <dbReference type="Proteomes" id="UP000537131"/>
    </source>
</evidence>
<keyword evidence="2" id="KW-1185">Reference proteome</keyword>
<evidence type="ECO:0000313" key="1">
    <source>
        <dbReference type="EMBL" id="NMM62079.1"/>
    </source>
</evidence>
<dbReference type="AlphaFoldDB" id="A0A7Y0EEL7"/>
<dbReference type="Proteomes" id="UP000537131">
    <property type="component" value="Unassembled WGS sequence"/>
</dbReference>
<organism evidence="1 2">
    <name type="scientific">Clostridium muellerianum</name>
    <dbReference type="NCBI Taxonomy" id="2716538"/>
    <lineage>
        <taxon>Bacteria</taxon>
        <taxon>Bacillati</taxon>
        <taxon>Bacillota</taxon>
        <taxon>Clostridia</taxon>
        <taxon>Eubacteriales</taxon>
        <taxon>Clostridiaceae</taxon>
        <taxon>Clostridium</taxon>
    </lineage>
</organism>